<dbReference type="EMBL" id="QGNW01001733">
    <property type="protein sequence ID" value="RVW31969.1"/>
    <property type="molecule type" value="Genomic_DNA"/>
</dbReference>
<dbReference type="Pfam" id="PF14111">
    <property type="entry name" value="DUF4283"/>
    <property type="match status" value="1"/>
</dbReference>
<comment type="caution">
    <text evidence="2">The sequence shown here is derived from an EMBL/GenBank/DDBJ whole genome shotgun (WGS) entry which is preliminary data.</text>
</comment>
<organism evidence="2 3">
    <name type="scientific">Vitis vinifera</name>
    <name type="common">Grape</name>
    <dbReference type="NCBI Taxonomy" id="29760"/>
    <lineage>
        <taxon>Eukaryota</taxon>
        <taxon>Viridiplantae</taxon>
        <taxon>Streptophyta</taxon>
        <taxon>Embryophyta</taxon>
        <taxon>Tracheophyta</taxon>
        <taxon>Spermatophyta</taxon>
        <taxon>Magnoliopsida</taxon>
        <taxon>eudicotyledons</taxon>
        <taxon>Gunneridae</taxon>
        <taxon>Pentapetalae</taxon>
        <taxon>rosids</taxon>
        <taxon>Vitales</taxon>
        <taxon>Vitaceae</taxon>
        <taxon>Viteae</taxon>
        <taxon>Vitis</taxon>
    </lineage>
</organism>
<reference evidence="2 3" key="1">
    <citation type="journal article" date="2018" name="PLoS Genet.">
        <title>Population sequencing reveals clonal diversity and ancestral inbreeding in the grapevine cultivar Chardonnay.</title>
        <authorList>
            <person name="Roach M.J."/>
            <person name="Johnson D.L."/>
            <person name="Bohlmann J."/>
            <person name="van Vuuren H.J."/>
            <person name="Jones S.J."/>
            <person name="Pretorius I.S."/>
            <person name="Schmidt S.A."/>
            <person name="Borneman A.R."/>
        </authorList>
    </citation>
    <scope>NUCLEOTIDE SEQUENCE [LARGE SCALE GENOMIC DNA]</scope>
    <source>
        <strain evidence="3">cv. Chardonnay</strain>
        <tissue evidence="2">Leaf</tissue>
    </source>
</reference>
<dbReference type="InterPro" id="IPR025558">
    <property type="entry name" value="DUF4283"/>
</dbReference>
<dbReference type="Proteomes" id="UP000288805">
    <property type="component" value="Unassembled WGS sequence"/>
</dbReference>
<evidence type="ECO:0000259" key="1">
    <source>
        <dbReference type="Pfam" id="PF14111"/>
    </source>
</evidence>
<dbReference type="PANTHER" id="PTHR34427">
    <property type="entry name" value="DUF4283 DOMAIN PROTEIN"/>
    <property type="match status" value="1"/>
</dbReference>
<proteinExistence type="predicted"/>
<dbReference type="PANTHER" id="PTHR34427:SF5">
    <property type="entry name" value="DUF4283 DOMAIN-CONTAINING PROTEIN"/>
    <property type="match status" value="1"/>
</dbReference>
<dbReference type="AlphaFoldDB" id="A0A438D948"/>
<name>A0A438D948_VITVI</name>
<accession>A0A438D948</accession>
<protein>
    <recommendedName>
        <fullName evidence="1">DUF4283 domain-containing protein</fullName>
    </recommendedName>
</protein>
<gene>
    <name evidence="2" type="ORF">CK203_112784</name>
</gene>
<sequence length="148" mass="16824">MGKRWGNRDRLLVRMEVEGEKISRNVNRLEHCLVEKWNPRVAGGEDLARLGWLMASVWGLKGKLGLAWMEEGQALLEFELAVEARKVIAARKRSVGRIQVELELWSPSLGCLEEGEIREEVWVRVKGLPLSLWVPTILRRVGMSAVAL</sequence>
<feature type="domain" description="DUF4283" evidence="1">
    <location>
        <begin position="27"/>
        <end position="112"/>
    </location>
</feature>
<evidence type="ECO:0000313" key="3">
    <source>
        <dbReference type="Proteomes" id="UP000288805"/>
    </source>
</evidence>
<evidence type="ECO:0000313" key="2">
    <source>
        <dbReference type="EMBL" id="RVW31969.1"/>
    </source>
</evidence>